<dbReference type="SMART" id="SM00895">
    <property type="entry name" value="FCD"/>
    <property type="match status" value="1"/>
</dbReference>
<dbReference type="PROSITE" id="PS50949">
    <property type="entry name" value="HTH_GNTR"/>
    <property type="match status" value="1"/>
</dbReference>
<proteinExistence type="predicted"/>
<dbReference type="CDD" id="cd07377">
    <property type="entry name" value="WHTH_GntR"/>
    <property type="match status" value="1"/>
</dbReference>
<dbReference type="InterPro" id="IPR036388">
    <property type="entry name" value="WH-like_DNA-bd_sf"/>
</dbReference>
<dbReference type="RefSeq" id="WP_353499838.1">
    <property type="nucleotide sequence ID" value="NZ_CP115921.1"/>
</dbReference>
<dbReference type="GO" id="GO:0003677">
    <property type="term" value="F:DNA binding"/>
    <property type="evidence" value="ECO:0007669"/>
    <property type="project" value="UniProtKB-KW"/>
</dbReference>
<protein>
    <submittedName>
        <fullName evidence="5">FadR/GntR family transcriptional regulator</fullName>
    </submittedName>
</protein>
<dbReference type="InterPro" id="IPR036390">
    <property type="entry name" value="WH_DNA-bd_sf"/>
</dbReference>
<dbReference type="SMART" id="SM00345">
    <property type="entry name" value="HTH_GNTR"/>
    <property type="match status" value="1"/>
</dbReference>
<dbReference type="InterPro" id="IPR011711">
    <property type="entry name" value="GntR_C"/>
</dbReference>
<keyword evidence="1" id="KW-0805">Transcription regulation</keyword>
<dbReference type="PANTHER" id="PTHR43537:SF44">
    <property type="entry name" value="GNTR FAMILY REGULATORY PROTEIN"/>
    <property type="match status" value="1"/>
</dbReference>
<dbReference type="KEGG" id="vck:PG915_18245"/>
<dbReference type="EMBL" id="CP115921">
    <property type="protein sequence ID" value="XCD18696.1"/>
    <property type="molecule type" value="Genomic_DNA"/>
</dbReference>
<dbReference type="SUPFAM" id="SSF48008">
    <property type="entry name" value="GntR ligand-binding domain-like"/>
    <property type="match status" value="1"/>
</dbReference>
<dbReference type="InterPro" id="IPR008920">
    <property type="entry name" value="TF_FadR/GntR_C"/>
</dbReference>
<evidence type="ECO:0000256" key="2">
    <source>
        <dbReference type="ARBA" id="ARBA00023125"/>
    </source>
</evidence>
<dbReference type="InterPro" id="IPR000524">
    <property type="entry name" value="Tscrpt_reg_HTH_GntR"/>
</dbReference>
<keyword evidence="3" id="KW-0804">Transcription</keyword>
<dbReference type="GO" id="GO:0003700">
    <property type="term" value="F:DNA-binding transcription factor activity"/>
    <property type="evidence" value="ECO:0007669"/>
    <property type="project" value="InterPro"/>
</dbReference>
<evidence type="ECO:0000256" key="1">
    <source>
        <dbReference type="ARBA" id="ARBA00023015"/>
    </source>
</evidence>
<dbReference type="Gene3D" id="1.20.120.530">
    <property type="entry name" value="GntR ligand-binding domain-like"/>
    <property type="match status" value="1"/>
</dbReference>
<dbReference type="Pfam" id="PF07729">
    <property type="entry name" value="FCD"/>
    <property type="match status" value="1"/>
</dbReference>
<feature type="domain" description="HTH gntR-type" evidence="4">
    <location>
        <begin position="18"/>
        <end position="86"/>
    </location>
</feature>
<keyword evidence="2" id="KW-0238">DNA-binding</keyword>
<dbReference type="PANTHER" id="PTHR43537">
    <property type="entry name" value="TRANSCRIPTIONAL REGULATOR, GNTR FAMILY"/>
    <property type="match status" value="1"/>
</dbReference>
<evidence type="ECO:0000313" key="5">
    <source>
        <dbReference type="EMBL" id="XCD18696.1"/>
    </source>
</evidence>
<accession>A0AAU8BS06</accession>
<dbReference type="AlphaFoldDB" id="A0AAU8BS06"/>
<gene>
    <name evidence="5" type="ORF">PG915_18245</name>
</gene>
<sequence length="248" mass="27768">MLSNKPAENTDSVSASSHRVYVQVAKEIATKILTGELKQGEKLPCEHDLKSKFGISRTSLRECNKLLEAKGLISSKPKVGTSVEVRQQWHFLDPQLLDWIKDADNVQRFLTQFLGLRKAIEPEACSIAARSASIEHRKALSISFQNMKQAAACHDYAAWTINDHQFHKTIFLATGNPFYIPFANILESLFKTFIDESSTGGRFCLEEHEAIYDAIMMGDAFRARTSSQLLLNDHNQKLALVTPSAVTL</sequence>
<dbReference type="Gene3D" id="1.10.10.10">
    <property type="entry name" value="Winged helix-like DNA-binding domain superfamily/Winged helix DNA-binding domain"/>
    <property type="match status" value="1"/>
</dbReference>
<reference evidence="5" key="1">
    <citation type="submission" date="2023-01" db="EMBL/GenBank/DDBJ databases">
        <title>Vibrio sp. CB1-14 genome sequencing.</title>
        <authorList>
            <person name="Otstavnykh N."/>
            <person name="Isaeva M."/>
            <person name="Meleshko D."/>
        </authorList>
    </citation>
    <scope>NUCLEOTIDE SEQUENCE</scope>
    <source>
        <strain evidence="5">CB1-14</strain>
    </source>
</reference>
<dbReference type="PRINTS" id="PR00035">
    <property type="entry name" value="HTHGNTR"/>
</dbReference>
<dbReference type="SUPFAM" id="SSF46785">
    <property type="entry name" value="Winged helix' DNA-binding domain"/>
    <property type="match status" value="1"/>
</dbReference>
<dbReference type="Pfam" id="PF00392">
    <property type="entry name" value="GntR"/>
    <property type="match status" value="1"/>
</dbReference>
<name>A0AAU8BS06_9VIBR</name>
<organism evidence="5">
    <name type="scientific">Vibrio chaetopteri</name>
    <dbReference type="NCBI Taxonomy" id="3016528"/>
    <lineage>
        <taxon>Bacteria</taxon>
        <taxon>Pseudomonadati</taxon>
        <taxon>Pseudomonadota</taxon>
        <taxon>Gammaproteobacteria</taxon>
        <taxon>Vibrionales</taxon>
        <taxon>Vibrionaceae</taxon>
        <taxon>Vibrio</taxon>
    </lineage>
</organism>
<evidence type="ECO:0000259" key="4">
    <source>
        <dbReference type="PROSITE" id="PS50949"/>
    </source>
</evidence>
<evidence type="ECO:0000256" key="3">
    <source>
        <dbReference type="ARBA" id="ARBA00023163"/>
    </source>
</evidence>